<dbReference type="RefSeq" id="XP_056472213.1">
    <property type="nucleotide sequence ID" value="XM_056621407.1"/>
</dbReference>
<gene>
    <name evidence="2" type="ORF">N7532_008916</name>
</gene>
<proteinExistence type="predicted"/>
<feature type="compositionally biased region" description="Basic and acidic residues" evidence="1">
    <location>
        <begin position="34"/>
        <end position="47"/>
    </location>
</feature>
<comment type="caution">
    <text evidence="2">The sequence shown here is derived from an EMBL/GenBank/DDBJ whole genome shotgun (WGS) entry which is preliminary data.</text>
</comment>
<organism evidence="2 3">
    <name type="scientific">Penicillium argentinense</name>
    <dbReference type="NCBI Taxonomy" id="1131581"/>
    <lineage>
        <taxon>Eukaryota</taxon>
        <taxon>Fungi</taxon>
        <taxon>Dikarya</taxon>
        <taxon>Ascomycota</taxon>
        <taxon>Pezizomycotina</taxon>
        <taxon>Eurotiomycetes</taxon>
        <taxon>Eurotiomycetidae</taxon>
        <taxon>Eurotiales</taxon>
        <taxon>Aspergillaceae</taxon>
        <taxon>Penicillium</taxon>
    </lineage>
</organism>
<dbReference type="Proteomes" id="UP001149074">
    <property type="component" value="Unassembled WGS sequence"/>
</dbReference>
<sequence>MRQYKAQQHARIPVGDSVVVLGRSLKQLYAFTTRKDLHEGRKEERKVKGSTTSAKYDAADPQLPGIGRGNALSPNYSSAMHPRHNLLGTPEILP</sequence>
<dbReference type="EMBL" id="JAPQKI010000009">
    <property type="protein sequence ID" value="KAJ5090232.1"/>
    <property type="molecule type" value="Genomic_DNA"/>
</dbReference>
<evidence type="ECO:0000313" key="3">
    <source>
        <dbReference type="Proteomes" id="UP001149074"/>
    </source>
</evidence>
<dbReference type="AlphaFoldDB" id="A0A9W9EYD4"/>
<feature type="region of interest" description="Disordered" evidence="1">
    <location>
        <begin position="34"/>
        <end position="94"/>
    </location>
</feature>
<keyword evidence="3" id="KW-1185">Reference proteome</keyword>
<protein>
    <submittedName>
        <fullName evidence="2">Uncharacterized protein</fullName>
    </submittedName>
</protein>
<dbReference type="GeneID" id="81360386"/>
<name>A0A9W9EYD4_9EURO</name>
<accession>A0A9W9EYD4</accession>
<reference evidence="2" key="1">
    <citation type="submission" date="2022-11" db="EMBL/GenBank/DDBJ databases">
        <authorList>
            <person name="Petersen C."/>
        </authorList>
    </citation>
    <scope>NUCLEOTIDE SEQUENCE</scope>
    <source>
        <strain evidence="2">IBT 30761</strain>
    </source>
</reference>
<evidence type="ECO:0000256" key="1">
    <source>
        <dbReference type="SAM" id="MobiDB-lite"/>
    </source>
</evidence>
<reference evidence="2" key="2">
    <citation type="journal article" date="2023" name="IMA Fungus">
        <title>Comparative genomic study of the Penicillium genus elucidates a diverse pangenome and 15 lateral gene transfer events.</title>
        <authorList>
            <person name="Petersen C."/>
            <person name="Sorensen T."/>
            <person name="Nielsen M.R."/>
            <person name="Sondergaard T.E."/>
            <person name="Sorensen J.L."/>
            <person name="Fitzpatrick D.A."/>
            <person name="Frisvad J.C."/>
            <person name="Nielsen K.L."/>
        </authorList>
    </citation>
    <scope>NUCLEOTIDE SEQUENCE</scope>
    <source>
        <strain evidence="2">IBT 30761</strain>
    </source>
</reference>
<evidence type="ECO:0000313" key="2">
    <source>
        <dbReference type="EMBL" id="KAJ5090232.1"/>
    </source>
</evidence>